<accession>A0A1Y5SIN2</accession>
<dbReference type="Proteomes" id="UP000193900">
    <property type="component" value="Unassembled WGS sequence"/>
</dbReference>
<dbReference type="RefSeq" id="WP_159458459.1">
    <property type="nucleotide sequence ID" value="NZ_FWFZ01000006.1"/>
</dbReference>
<dbReference type="AlphaFoldDB" id="A0A1Y5SIN2"/>
<name>A0A1Y5SIN2_9RHOB</name>
<sequence>MRAYEKRAELEQYLKEIDHSIDSLHERLERVDMGCVKLPRRIRKRPLEETTD</sequence>
<evidence type="ECO:0000313" key="2">
    <source>
        <dbReference type="Proteomes" id="UP000193900"/>
    </source>
</evidence>
<organism evidence="1 2">
    <name type="scientific">Roseisalinus antarcticus</name>
    <dbReference type="NCBI Taxonomy" id="254357"/>
    <lineage>
        <taxon>Bacteria</taxon>
        <taxon>Pseudomonadati</taxon>
        <taxon>Pseudomonadota</taxon>
        <taxon>Alphaproteobacteria</taxon>
        <taxon>Rhodobacterales</taxon>
        <taxon>Roseobacteraceae</taxon>
        <taxon>Roseisalinus</taxon>
    </lineage>
</organism>
<gene>
    <name evidence="1" type="ORF">ROA7023_01545</name>
</gene>
<dbReference type="EMBL" id="FWFZ01000006">
    <property type="protein sequence ID" value="SLN40026.1"/>
    <property type="molecule type" value="Genomic_DNA"/>
</dbReference>
<evidence type="ECO:0000313" key="1">
    <source>
        <dbReference type="EMBL" id="SLN40026.1"/>
    </source>
</evidence>
<proteinExistence type="predicted"/>
<keyword evidence="2" id="KW-1185">Reference proteome</keyword>
<protein>
    <submittedName>
        <fullName evidence="1">Uncharacterized protein</fullName>
    </submittedName>
</protein>
<reference evidence="1 2" key="1">
    <citation type="submission" date="2017-03" db="EMBL/GenBank/DDBJ databases">
        <authorList>
            <person name="Afonso C.L."/>
            <person name="Miller P.J."/>
            <person name="Scott M.A."/>
            <person name="Spackman E."/>
            <person name="Goraichik I."/>
            <person name="Dimitrov K.M."/>
            <person name="Suarez D.L."/>
            <person name="Swayne D.E."/>
        </authorList>
    </citation>
    <scope>NUCLEOTIDE SEQUENCE [LARGE SCALE GENOMIC DNA]</scope>
    <source>
        <strain evidence="1 2">CECT 7023</strain>
    </source>
</reference>